<evidence type="ECO:0000256" key="7">
    <source>
        <dbReference type="PROSITE-ProRule" id="PRU00175"/>
    </source>
</evidence>
<dbReference type="GO" id="GO:0008270">
    <property type="term" value="F:zinc ion binding"/>
    <property type="evidence" value="ECO:0007669"/>
    <property type="project" value="UniProtKB-KW"/>
</dbReference>
<reference evidence="12" key="1">
    <citation type="journal article" date="2005" name="Nature">
        <title>The map-based sequence of the rice genome.</title>
        <authorList>
            <consortium name="International rice genome sequencing project (IRGSP)"/>
            <person name="Matsumoto T."/>
            <person name="Wu J."/>
            <person name="Kanamori H."/>
            <person name="Katayose Y."/>
            <person name="Fujisawa M."/>
            <person name="Namiki N."/>
            <person name="Mizuno H."/>
            <person name="Yamamoto K."/>
            <person name="Antonio B.A."/>
            <person name="Baba T."/>
            <person name="Sakata K."/>
            <person name="Nagamura Y."/>
            <person name="Aoki H."/>
            <person name="Arikawa K."/>
            <person name="Arita K."/>
            <person name="Bito T."/>
            <person name="Chiden Y."/>
            <person name="Fujitsuka N."/>
            <person name="Fukunaka R."/>
            <person name="Hamada M."/>
            <person name="Harada C."/>
            <person name="Hayashi A."/>
            <person name="Hijishita S."/>
            <person name="Honda M."/>
            <person name="Hosokawa S."/>
            <person name="Ichikawa Y."/>
            <person name="Idonuma A."/>
            <person name="Iijima M."/>
            <person name="Ikeda M."/>
            <person name="Ikeno M."/>
            <person name="Ito K."/>
            <person name="Ito S."/>
            <person name="Ito T."/>
            <person name="Ito Y."/>
            <person name="Ito Y."/>
            <person name="Iwabuchi A."/>
            <person name="Kamiya K."/>
            <person name="Karasawa W."/>
            <person name="Kurita K."/>
            <person name="Katagiri S."/>
            <person name="Kikuta A."/>
            <person name="Kobayashi H."/>
            <person name="Kobayashi N."/>
            <person name="Machita K."/>
            <person name="Maehara T."/>
            <person name="Masukawa M."/>
            <person name="Mizubayashi T."/>
            <person name="Mukai Y."/>
            <person name="Nagasaki H."/>
            <person name="Nagata Y."/>
            <person name="Naito S."/>
            <person name="Nakashima M."/>
            <person name="Nakama Y."/>
            <person name="Nakamichi Y."/>
            <person name="Nakamura M."/>
            <person name="Meguro A."/>
            <person name="Negishi M."/>
            <person name="Ohta I."/>
            <person name="Ohta T."/>
            <person name="Okamoto M."/>
            <person name="Ono N."/>
            <person name="Saji S."/>
            <person name="Sakaguchi M."/>
            <person name="Sakai K."/>
            <person name="Shibata M."/>
            <person name="Shimokawa T."/>
            <person name="Song J."/>
            <person name="Takazaki Y."/>
            <person name="Terasawa K."/>
            <person name="Tsugane M."/>
            <person name="Tsuji K."/>
            <person name="Ueda S."/>
            <person name="Waki K."/>
            <person name="Yamagata H."/>
            <person name="Yamamoto M."/>
            <person name="Yamamoto S."/>
            <person name="Yamane H."/>
            <person name="Yoshiki S."/>
            <person name="Yoshihara R."/>
            <person name="Yukawa K."/>
            <person name="Zhong H."/>
            <person name="Yano M."/>
            <person name="Yuan Q."/>
            <person name="Ouyang S."/>
            <person name="Liu J."/>
            <person name="Jones K.M."/>
            <person name="Gansberger K."/>
            <person name="Moffat K."/>
            <person name="Hill J."/>
            <person name="Bera J."/>
            <person name="Fadrosh D."/>
            <person name="Jin S."/>
            <person name="Johri S."/>
            <person name="Kim M."/>
            <person name="Overton L."/>
            <person name="Reardon M."/>
            <person name="Tsitrin T."/>
            <person name="Vuong H."/>
            <person name="Weaver B."/>
            <person name="Ciecko A."/>
            <person name="Tallon L."/>
            <person name="Jackson J."/>
            <person name="Pai G."/>
            <person name="Aken S.V."/>
            <person name="Utterback T."/>
            <person name="Reidmuller S."/>
            <person name="Feldblyum T."/>
            <person name="Hsiao J."/>
            <person name="Zismann V."/>
            <person name="Iobst S."/>
            <person name="de Vazeille A.R."/>
            <person name="Buell C.R."/>
            <person name="Ying K."/>
            <person name="Li Y."/>
            <person name="Lu T."/>
            <person name="Huang Y."/>
            <person name="Zhao Q."/>
            <person name="Feng Q."/>
            <person name="Zhang L."/>
            <person name="Zhu J."/>
            <person name="Weng Q."/>
            <person name="Mu J."/>
            <person name="Lu Y."/>
            <person name="Fan D."/>
            <person name="Liu Y."/>
            <person name="Guan J."/>
            <person name="Zhang Y."/>
            <person name="Yu S."/>
            <person name="Liu X."/>
            <person name="Zhang Y."/>
            <person name="Hong G."/>
            <person name="Han B."/>
            <person name="Choisne N."/>
            <person name="Demange N."/>
            <person name="Orjeda G."/>
            <person name="Samain S."/>
            <person name="Cattolico L."/>
            <person name="Pelletier E."/>
            <person name="Couloux A."/>
            <person name="Segurens B."/>
            <person name="Wincker P."/>
            <person name="D'Hont A."/>
            <person name="Scarpelli C."/>
            <person name="Weissenbach J."/>
            <person name="Salanoubat M."/>
            <person name="Quetier F."/>
            <person name="Yu Y."/>
            <person name="Kim H.R."/>
            <person name="Rambo T."/>
            <person name="Currie J."/>
            <person name="Collura K."/>
            <person name="Luo M."/>
            <person name="Yang T."/>
            <person name="Ammiraju J.S.S."/>
            <person name="Engler F."/>
            <person name="Soderlund C."/>
            <person name="Wing R.A."/>
            <person name="Palmer L.E."/>
            <person name="de la Bastide M."/>
            <person name="Spiegel L."/>
            <person name="Nascimento L."/>
            <person name="Zutavern T."/>
            <person name="O'Shaughnessy A."/>
            <person name="Dike S."/>
            <person name="Dedhia N."/>
            <person name="Preston R."/>
            <person name="Balija V."/>
            <person name="McCombie W.R."/>
            <person name="Chow T."/>
            <person name="Chen H."/>
            <person name="Chung M."/>
            <person name="Chen C."/>
            <person name="Shaw J."/>
            <person name="Wu H."/>
            <person name="Hsiao K."/>
            <person name="Chao Y."/>
            <person name="Chu M."/>
            <person name="Cheng C."/>
            <person name="Hour A."/>
            <person name="Lee P."/>
            <person name="Lin S."/>
            <person name="Lin Y."/>
            <person name="Liou J."/>
            <person name="Liu S."/>
            <person name="Hsing Y."/>
            <person name="Raghuvanshi S."/>
            <person name="Mohanty A."/>
            <person name="Bharti A.K."/>
            <person name="Gaur A."/>
            <person name="Gupta V."/>
            <person name="Kumar D."/>
            <person name="Ravi V."/>
            <person name="Vij S."/>
            <person name="Kapur A."/>
            <person name="Khurana P."/>
            <person name="Khurana P."/>
            <person name="Khurana J.P."/>
            <person name="Tyagi A.K."/>
            <person name="Gaikwad K."/>
            <person name="Singh A."/>
            <person name="Dalal V."/>
            <person name="Srivastava S."/>
            <person name="Dixit A."/>
            <person name="Pal A.K."/>
            <person name="Ghazi I.A."/>
            <person name="Yadav M."/>
            <person name="Pandit A."/>
            <person name="Bhargava A."/>
            <person name="Sureshbabu K."/>
            <person name="Batra K."/>
            <person name="Sharma T.R."/>
            <person name="Mohapatra T."/>
            <person name="Singh N.K."/>
            <person name="Messing J."/>
            <person name="Nelson A.B."/>
            <person name="Fuks G."/>
            <person name="Kavchok S."/>
            <person name="Keizer G."/>
            <person name="Linton E."/>
            <person name="Llaca V."/>
            <person name="Song R."/>
            <person name="Tanyolac B."/>
            <person name="Young S."/>
            <person name="Ho-Il K."/>
            <person name="Hahn J.H."/>
            <person name="Sangsakoo G."/>
            <person name="Vanavichit A."/>
            <person name="de Mattos Luiz.A.T."/>
            <person name="Zimmer P.D."/>
            <person name="Malone G."/>
            <person name="Dellagostin O."/>
            <person name="de Oliveira A.C."/>
            <person name="Bevan M."/>
            <person name="Bancroft I."/>
            <person name="Minx P."/>
            <person name="Cordum H."/>
            <person name="Wilson R."/>
            <person name="Cheng Z."/>
            <person name="Jin W."/>
            <person name="Jiang J."/>
            <person name="Leong S.A."/>
            <person name="Iwama H."/>
            <person name="Gojobori T."/>
            <person name="Itoh T."/>
            <person name="Niimura Y."/>
            <person name="Fujii Y."/>
            <person name="Habara T."/>
            <person name="Sakai H."/>
            <person name="Sato Y."/>
            <person name="Wilson G."/>
            <person name="Kumar K."/>
            <person name="McCouch S."/>
            <person name="Juretic N."/>
            <person name="Hoen D."/>
            <person name="Wright S."/>
            <person name="Bruskiewich R."/>
            <person name="Bureau T."/>
            <person name="Miyao A."/>
            <person name="Hirochika H."/>
            <person name="Nishikawa T."/>
            <person name="Kadowaki K."/>
            <person name="Sugiura M."/>
            <person name="Burr B."/>
            <person name="Sasaki T."/>
        </authorList>
    </citation>
    <scope>NUCLEOTIDE SEQUENCE [LARGE SCALE GENOMIC DNA]</scope>
    <source>
        <strain evidence="12">cv. Nipponbare</strain>
    </source>
</reference>
<keyword evidence="9" id="KW-0472">Membrane</keyword>
<name>A0A0N7KM84_ORYSJ</name>
<keyword evidence="3" id="KW-0479">Metal-binding</keyword>
<dbReference type="GO" id="GO:0061630">
    <property type="term" value="F:ubiquitin protein ligase activity"/>
    <property type="evidence" value="ECO:0000318"/>
    <property type="project" value="GO_Central"/>
</dbReference>
<reference evidence="11 12" key="2">
    <citation type="journal article" date="2013" name="Plant Cell Physiol.">
        <title>Rice Annotation Project Database (RAP-DB): an integrative and interactive database for rice genomics.</title>
        <authorList>
            <person name="Sakai H."/>
            <person name="Lee S.S."/>
            <person name="Tanaka T."/>
            <person name="Numa H."/>
            <person name="Kim J."/>
            <person name="Kawahara Y."/>
            <person name="Wakimoto H."/>
            <person name="Yang C.C."/>
            <person name="Iwamoto M."/>
            <person name="Abe T."/>
            <person name="Yamada Y."/>
            <person name="Muto A."/>
            <person name="Inokuchi H."/>
            <person name="Ikemura T."/>
            <person name="Matsumoto T."/>
            <person name="Sasaki T."/>
            <person name="Itoh T."/>
        </authorList>
    </citation>
    <scope>NUCLEOTIDE SEQUENCE [LARGE SCALE GENOMIC DNA]</scope>
    <source>
        <strain evidence="12">cv. Nipponbare</strain>
    </source>
</reference>
<dbReference type="Gene3D" id="3.30.40.10">
    <property type="entry name" value="Zinc/RING finger domain, C3HC4 (zinc finger)"/>
    <property type="match status" value="1"/>
</dbReference>
<dbReference type="EMBL" id="AP014962">
    <property type="protein sequence ID" value="BAS98105.1"/>
    <property type="molecule type" value="Genomic_DNA"/>
</dbReference>
<feature type="region of interest" description="Disordered" evidence="8">
    <location>
        <begin position="111"/>
        <end position="156"/>
    </location>
</feature>
<proteinExistence type="inferred from homology"/>
<keyword evidence="9" id="KW-1133">Transmembrane helix</keyword>
<dbReference type="InParanoid" id="A0A0N7KM84"/>
<evidence type="ECO:0000256" key="9">
    <source>
        <dbReference type="SAM" id="Phobius"/>
    </source>
</evidence>
<dbReference type="SUPFAM" id="SSF57850">
    <property type="entry name" value="RING/U-box"/>
    <property type="match status" value="1"/>
</dbReference>
<dbReference type="GO" id="GO:0006511">
    <property type="term" value="P:ubiquitin-dependent protein catabolic process"/>
    <property type="evidence" value="ECO:0000318"/>
    <property type="project" value="GO_Central"/>
</dbReference>
<feature type="compositionally biased region" description="Gly residues" evidence="8">
    <location>
        <begin position="126"/>
        <end position="138"/>
    </location>
</feature>
<dbReference type="PROSITE" id="PS50089">
    <property type="entry name" value="ZF_RING_2"/>
    <property type="match status" value="1"/>
</dbReference>
<accession>A0A0N7KM84</accession>
<dbReference type="EC" id="2.3.2.27" evidence="2"/>
<feature type="transmembrane region" description="Helical" evidence="9">
    <location>
        <begin position="73"/>
        <end position="95"/>
    </location>
</feature>
<evidence type="ECO:0000256" key="6">
    <source>
        <dbReference type="ARBA" id="ARBA00024209"/>
    </source>
</evidence>
<dbReference type="STRING" id="39947.A0A0N7KM84"/>
<dbReference type="Gramene" id="Os06t0537500-00">
    <property type="protein sequence ID" value="Os06t0537500-00"/>
    <property type="gene ID" value="Os06g0537500"/>
</dbReference>
<organism evidence="11 12">
    <name type="scientific">Oryza sativa subsp. japonica</name>
    <name type="common">Rice</name>
    <dbReference type="NCBI Taxonomy" id="39947"/>
    <lineage>
        <taxon>Eukaryota</taxon>
        <taxon>Viridiplantae</taxon>
        <taxon>Streptophyta</taxon>
        <taxon>Embryophyta</taxon>
        <taxon>Tracheophyta</taxon>
        <taxon>Spermatophyta</taxon>
        <taxon>Magnoliopsida</taxon>
        <taxon>Liliopsida</taxon>
        <taxon>Poales</taxon>
        <taxon>Poaceae</taxon>
        <taxon>BOP clade</taxon>
        <taxon>Oryzoideae</taxon>
        <taxon>Oryzeae</taxon>
        <taxon>Oryzinae</taxon>
        <taxon>Oryza</taxon>
        <taxon>Oryza sativa</taxon>
    </lineage>
</organism>
<comment type="similarity">
    <text evidence="6">Belongs to the RING-type zinc finger family. ATL subfamily.</text>
</comment>
<evidence type="ECO:0000256" key="4">
    <source>
        <dbReference type="ARBA" id="ARBA00022771"/>
    </source>
</evidence>
<protein>
    <recommendedName>
        <fullName evidence="2">RING-type E3 ubiquitin transferase</fullName>
        <ecNumber evidence="2">2.3.2.27</ecNumber>
    </recommendedName>
</protein>
<evidence type="ECO:0000256" key="1">
    <source>
        <dbReference type="ARBA" id="ARBA00000900"/>
    </source>
</evidence>
<evidence type="ECO:0000256" key="3">
    <source>
        <dbReference type="ARBA" id="ARBA00022723"/>
    </source>
</evidence>
<keyword evidence="4 7" id="KW-0863">Zinc-finger</keyword>
<evidence type="ECO:0000256" key="5">
    <source>
        <dbReference type="ARBA" id="ARBA00022833"/>
    </source>
</evidence>
<feature type="domain" description="RING-type" evidence="10">
    <location>
        <begin position="187"/>
        <end position="229"/>
    </location>
</feature>
<evidence type="ECO:0000256" key="2">
    <source>
        <dbReference type="ARBA" id="ARBA00012483"/>
    </source>
</evidence>
<dbReference type="Pfam" id="PF13639">
    <property type="entry name" value="zf-RING_2"/>
    <property type="match status" value="1"/>
</dbReference>
<gene>
    <name evidence="11" type="ordered locus">Os06g0537500</name>
    <name evidence="11" type="ORF">OSNPB_060537500</name>
</gene>
<dbReference type="eggNOG" id="KOG0800">
    <property type="taxonomic scope" value="Eukaryota"/>
</dbReference>
<reference evidence="11 12" key="3">
    <citation type="journal article" date="2013" name="Rice">
        <title>Improvement of the Oryza sativa Nipponbare reference genome using next generation sequence and optical map data.</title>
        <authorList>
            <person name="Kawahara Y."/>
            <person name="de la Bastide M."/>
            <person name="Hamilton J.P."/>
            <person name="Kanamori H."/>
            <person name="McCombie W.R."/>
            <person name="Ouyang S."/>
            <person name="Schwartz D.C."/>
            <person name="Tanaka T."/>
            <person name="Wu J."/>
            <person name="Zhou S."/>
            <person name="Childs K.L."/>
            <person name="Davidson R.M."/>
            <person name="Lin H."/>
            <person name="Quesada-Ocampo L."/>
            <person name="Vaillancourt B."/>
            <person name="Sakai H."/>
            <person name="Lee S.S."/>
            <person name="Kim J."/>
            <person name="Numa H."/>
            <person name="Itoh T."/>
            <person name="Buell C.R."/>
            <person name="Matsumoto T."/>
        </authorList>
    </citation>
    <scope>NUCLEOTIDE SEQUENCE [LARGE SCALE GENOMIC DNA]</scope>
    <source>
        <strain evidence="12">cv. Nipponbare</strain>
    </source>
</reference>
<dbReference type="SMART" id="SM00184">
    <property type="entry name" value="RING"/>
    <property type="match status" value="1"/>
</dbReference>
<dbReference type="Proteomes" id="UP000059680">
    <property type="component" value="Chromosome 6"/>
</dbReference>
<evidence type="ECO:0000259" key="10">
    <source>
        <dbReference type="PROSITE" id="PS50089"/>
    </source>
</evidence>
<comment type="catalytic activity">
    <reaction evidence="1">
        <text>S-ubiquitinyl-[E2 ubiquitin-conjugating enzyme]-L-cysteine + [acceptor protein]-L-lysine = [E2 ubiquitin-conjugating enzyme]-L-cysteine + N(6)-ubiquitinyl-[acceptor protein]-L-lysine.</text>
        <dbReference type="EC" id="2.3.2.27"/>
    </reaction>
</comment>
<dbReference type="FunCoup" id="A0A0N7KM84">
    <property type="interactions" value="94"/>
</dbReference>
<dbReference type="InterPro" id="IPR013083">
    <property type="entry name" value="Znf_RING/FYVE/PHD"/>
</dbReference>
<dbReference type="FunFam" id="3.30.40.10:FF:000984">
    <property type="entry name" value="Putative RING zinc finger domain superfamily protein"/>
    <property type="match status" value="1"/>
</dbReference>
<dbReference type="OMA" id="CALCQGH"/>
<dbReference type="PANTHER" id="PTHR14155:SF518">
    <property type="entry name" value="RING-TYPE DOMAIN-CONTAINING PROTEIN"/>
    <property type="match status" value="1"/>
</dbReference>
<evidence type="ECO:0000313" key="11">
    <source>
        <dbReference type="EMBL" id="BAS98105.1"/>
    </source>
</evidence>
<dbReference type="CDD" id="cd16461">
    <property type="entry name" value="RING-H2_EL5-like"/>
    <property type="match status" value="1"/>
</dbReference>
<sequence length="246" mass="25423">MMIFAGYKNMQIHLHTAHACMADMWPPGLPYPFAPPPPRWPFSPPPPPPWRPPPSTPPSRGHDISSSSSSGGIVAGVLISLVAALLALAIMCALCQGHRNSSRASAAAAAAAAAAQSRPPPQMRSGGDGGDDGGGGERQLGRSSASPSAPPWPTALVPAFTYSRSVRRNVGGDDGEEEETAAAAAACSVCLGAFQLGETVRLLPACLHLYHAECIDPWLDAHTTCPLCRSDTGDPSPVDAGRIPPV</sequence>
<keyword evidence="5" id="KW-0862">Zinc</keyword>
<dbReference type="AlphaFoldDB" id="A0A0N7KM84"/>
<keyword evidence="12" id="KW-1185">Reference proteome</keyword>
<evidence type="ECO:0000256" key="8">
    <source>
        <dbReference type="SAM" id="MobiDB-lite"/>
    </source>
</evidence>
<evidence type="ECO:0000313" key="12">
    <source>
        <dbReference type="Proteomes" id="UP000059680"/>
    </source>
</evidence>
<dbReference type="PaxDb" id="39947-A0A0N7KM84"/>
<dbReference type="InterPro" id="IPR001841">
    <property type="entry name" value="Znf_RING"/>
</dbReference>
<keyword evidence="9" id="KW-0812">Transmembrane</keyword>
<dbReference type="InterPro" id="IPR053238">
    <property type="entry name" value="RING-H2_zinc_finger"/>
</dbReference>
<feature type="compositionally biased region" description="Pro residues" evidence="8">
    <location>
        <begin position="44"/>
        <end position="57"/>
    </location>
</feature>
<dbReference type="PANTHER" id="PTHR14155">
    <property type="entry name" value="RING FINGER DOMAIN-CONTAINING"/>
    <property type="match status" value="1"/>
</dbReference>
<feature type="region of interest" description="Disordered" evidence="8">
    <location>
        <begin position="44"/>
        <end position="67"/>
    </location>
</feature>